<reference evidence="2 3" key="1">
    <citation type="submission" date="2017-12" db="EMBL/GenBank/DDBJ databases">
        <title>Sequencing the genomes of 1000 Actinobacteria strains.</title>
        <authorList>
            <person name="Klenk H.-P."/>
        </authorList>
    </citation>
    <scope>NUCLEOTIDE SEQUENCE [LARGE SCALE GENOMIC DNA]</scope>
    <source>
        <strain evidence="2 3">DSM 12806</strain>
    </source>
</reference>
<feature type="region of interest" description="Disordered" evidence="1">
    <location>
        <begin position="30"/>
        <end position="71"/>
    </location>
</feature>
<protein>
    <submittedName>
        <fullName evidence="2">Uncharacterized protein</fullName>
    </submittedName>
</protein>
<name>A0A2N3YFH8_9MICO</name>
<proteinExistence type="predicted"/>
<feature type="compositionally biased region" description="Low complexity" evidence="1">
    <location>
        <begin position="30"/>
        <end position="58"/>
    </location>
</feature>
<dbReference type="RefSeq" id="WP_101394290.1">
    <property type="nucleotide sequence ID" value="NZ_PJNE01000001.1"/>
</dbReference>
<feature type="region of interest" description="Disordered" evidence="1">
    <location>
        <begin position="125"/>
        <end position="148"/>
    </location>
</feature>
<evidence type="ECO:0000313" key="3">
    <source>
        <dbReference type="Proteomes" id="UP000233781"/>
    </source>
</evidence>
<keyword evidence="3" id="KW-1185">Reference proteome</keyword>
<gene>
    <name evidence="2" type="ORF">ATL31_0390</name>
</gene>
<organism evidence="2 3">
    <name type="scientific">Phycicoccus duodecadis</name>
    <dbReference type="NCBI Taxonomy" id="173053"/>
    <lineage>
        <taxon>Bacteria</taxon>
        <taxon>Bacillati</taxon>
        <taxon>Actinomycetota</taxon>
        <taxon>Actinomycetes</taxon>
        <taxon>Micrococcales</taxon>
        <taxon>Intrasporangiaceae</taxon>
        <taxon>Phycicoccus</taxon>
    </lineage>
</organism>
<accession>A0A2N3YFH8</accession>
<dbReference type="EMBL" id="PJNE01000001">
    <property type="protein sequence ID" value="PKW25593.1"/>
    <property type="molecule type" value="Genomic_DNA"/>
</dbReference>
<comment type="caution">
    <text evidence="2">The sequence shown here is derived from an EMBL/GenBank/DDBJ whole genome shotgun (WGS) entry which is preliminary data.</text>
</comment>
<dbReference type="OrthoDB" id="4871909at2"/>
<dbReference type="AlphaFoldDB" id="A0A2N3YFH8"/>
<evidence type="ECO:0000313" key="2">
    <source>
        <dbReference type="EMBL" id="PKW25593.1"/>
    </source>
</evidence>
<sequence length="148" mass="15025">MTSQRWPEDVGSVGDEAARLLESLRRAGLEAAAHVSEPAPAARTRTGGATPGAAPEAPDGAHHPADDAKADGPKAFSCDDPVCQWCPVCRASAFVRRLSPETLSGLAELAGVAAAVLSDLAGARARQEGAGPGADHARTPAAEEEPRG</sequence>
<dbReference type="Proteomes" id="UP000233781">
    <property type="component" value="Unassembled WGS sequence"/>
</dbReference>
<evidence type="ECO:0000256" key="1">
    <source>
        <dbReference type="SAM" id="MobiDB-lite"/>
    </source>
</evidence>
<feature type="compositionally biased region" description="Basic and acidic residues" evidence="1">
    <location>
        <begin position="59"/>
        <end position="71"/>
    </location>
</feature>